<name>A0A1M6GXW0_9BACT</name>
<protein>
    <submittedName>
        <fullName evidence="9">GTPase, G3E family</fullName>
    </submittedName>
</protein>
<feature type="domain" description="CobW/HypB/UreG nucleotide-binding" evidence="7">
    <location>
        <begin position="45"/>
        <end position="219"/>
    </location>
</feature>
<proteinExistence type="inferred from homology"/>
<dbReference type="InterPro" id="IPR051316">
    <property type="entry name" value="Zinc-reg_GTPase_activator"/>
</dbReference>
<evidence type="ECO:0000259" key="8">
    <source>
        <dbReference type="Pfam" id="PF07683"/>
    </source>
</evidence>
<organism evidence="9 10">
    <name type="scientific">Tangfeifania diversioriginum</name>
    <dbReference type="NCBI Taxonomy" id="1168035"/>
    <lineage>
        <taxon>Bacteria</taxon>
        <taxon>Pseudomonadati</taxon>
        <taxon>Bacteroidota</taxon>
        <taxon>Bacteroidia</taxon>
        <taxon>Marinilabiliales</taxon>
        <taxon>Prolixibacteraceae</taxon>
        <taxon>Tangfeifania</taxon>
    </lineage>
</organism>
<comment type="function">
    <text evidence="5">Zinc chaperone that directly transfers zinc cofactor to target proteins, thereby activating them. Zinc is transferred from the CXCC motif in the GTPase domain to the zinc binding site in target proteins in a process requiring GTP hydrolysis.</text>
</comment>
<dbReference type="Proteomes" id="UP000184050">
    <property type="component" value="Unassembled WGS sequence"/>
</dbReference>
<dbReference type="InterPro" id="IPR003495">
    <property type="entry name" value="CobW/HypB/UreG_nucleotide-bd"/>
</dbReference>
<dbReference type="InterPro" id="IPR011629">
    <property type="entry name" value="CobW-like_C"/>
</dbReference>
<dbReference type="AlphaFoldDB" id="A0A1M6GXW0"/>
<gene>
    <name evidence="9" type="ORF">SAMN05444280_1123</name>
</gene>
<sequence length="340" mass="38383">MVYLGDANFNSRIFKSAECNIVIASRESAVPGNNIKMSQHNKISVTVVTGFLGAGKTTFINRILKANPETQFALVENEFGDVSIDTQLIKGVDATRLFELKDGCICCTITNEYEGILKELAERFPHVEYLLIETTGIADPVSVIRPFFKDDELNALYNYNGCVCMVDALHFDNQPEKEILLKQLAVADEVLITKTEQLTDTPKKDFKKKIQEMNSLSAIHFAENRATEKFKLNSSVSEIKFHNPEPAGHSHAKINTKTFRFNQLLDKDEFMRRLAYNLDIHKSIVYRVKGILCFENEPYEFILQGVGGSFELNEGETLVTKPESVLVLIGNFEDLQLDLL</sequence>
<keyword evidence="2" id="KW-0378">Hydrolase</keyword>
<dbReference type="PANTHER" id="PTHR13748">
    <property type="entry name" value="COBW-RELATED"/>
    <property type="match status" value="1"/>
</dbReference>
<dbReference type="GO" id="GO:0016787">
    <property type="term" value="F:hydrolase activity"/>
    <property type="evidence" value="ECO:0007669"/>
    <property type="project" value="UniProtKB-KW"/>
</dbReference>
<evidence type="ECO:0000256" key="6">
    <source>
        <dbReference type="ARBA" id="ARBA00049117"/>
    </source>
</evidence>
<dbReference type="STRING" id="1168035.SAMN05444280_1123"/>
<dbReference type="GO" id="GO:0005737">
    <property type="term" value="C:cytoplasm"/>
    <property type="evidence" value="ECO:0007669"/>
    <property type="project" value="TreeGrafter"/>
</dbReference>
<evidence type="ECO:0000256" key="2">
    <source>
        <dbReference type="ARBA" id="ARBA00022801"/>
    </source>
</evidence>
<dbReference type="CDD" id="cd03112">
    <property type="entry name" value="CobW-like"/>
    <property type="match status" value="1"/>
</dbReference>
<dbReference type="InterPro" id="IPR036627">
    <property type="entry name" value="CobW-likC_sf"/>
</dbReference>
<accession>A0A1M6GXW0</accession>
<dbReference type="SUPFAM" id="SSF90002">
    <property type="entry name" value="Hypothetical protein YjiA, C-terminal domain"/>
    <property type="match status" value="1"/>
</dbReference>
<evidence type="ECO:0000313" key="9">
    <source>
        <dbReference type="EMBL" id="SHJ14756.1"/>
    </source>
</evidence>
<comment type="catalytic activity">
    <reaction evidence="6">
        <text>GTP + H2O = GDP + phosphate + H(+)</text>
        <dbReference type="Rhea" id="RHEA:19669"/>
        <dbReference type="ChEBI" id="CHEBI:15377"/>
        <dbReference type="ChEBI" id="CHEBI:15378"/>
        <dbReference type="ChEBI" id="CHEBI:37565"/>
        <dbReference type="ChEBI" id="CHEBI:43474"/>
        <dbReference type="ChEBI" id="CHEBI:58189"/>
    </reaction>
    <physiologicalReaction direction="left-to-right" evidence="6">
        <dbReference type="Rhea" id="RHEA:19670"/>
    </physiologicalReaction>
</comment>
<evidence type="ECO:0000256" key="5">
    <source>
        <dbReference type="ARBA" id="ARBA00045658"/>
    </source>
</evidence>
<comment type="similarity">
    <text evidence="4">Belongs to the SIMIBI class G3E GTPase family. ZNG1 subfamily.</text>
</comment>
<dbReference type="InterPro" id="IPR027417">
    <property type="entry name" value="P-loop_NTPase"/>
</dbReference>
<reference evidence="9 10" key="1">
    <citation type="submission" date="2016-11" db="EMBL/GenBank/DDBJ databases">
        <authorList>
            <person name="Jaros S."/>
            <person name="Januszkiewicz K."/>
            <person name="Wedrychowicz H."/>
        </authorList>
    </citation>
    <scope>NUCLEOTIDE SEQUENCE [LARGE SCALE GENOMIC DNA]</scope>
    <source>
        <strain evidence="9 10">DSM 27063</strain>
    </source>
</reference>
<dbReference type="SUPFAM" id="SSF52540">
    <property type="entry name" value="P-loop containing nucleoside triphosphate hydrolases"/>
    <property type="match status" value="1"/>
</dbReference>
<keyword evidence="3" id="KW-0143">Chaperone</keyword>
<dbReference type="EMBL" id="FQZE01000012">
    <property type="protein sequence ID" value="SHJ14756.1"/>
    <property type="molecule type" value="Genomic_DNA"/>
</dbReference>
<dbReference type="Gene3D" id="3.40.50.300">
    <property type="entry name" value="P-loop containing nucleotide triphosphate hydrolases"/>
    <property type="match status" value="1"/>
</dbReference>
<keyword evidence="1" id="KW-0547">Nucleotide-binding</keyword>
<dbReference type="GO" id="GO:0000166">
    <property type="term" value="F:nucleotide binding"/>
    <property type="evidence" value="ECO:0007669"/>
    <property type="project" value="UniProtKB-KW"/>
</dbReference>
<dbReference type="Pfam" id="PF02492">
    <property type="entry name" value="cobW"/>
    <property type="match status" value="1"/>
</dbReference>
<evidence type="ECO:0000313" key="10">
    <source>
        <dbReference type="Proteomes" id="UP000184050"/>
    </source>
</evidence>
<evidence type="ECO:0000259" key="7">
    <source>
        <dbReference type="Pfam" id="PF02492"/>
    </source>
</evidence>
<feature type="domain" description="CobW C-terminal" evidence="8">
    <location>
        <begin position="255"/>
        <end position="331"/>
    </location>
</feature>
<dbReference type="PANTHER" id="PTHR13748:SF62">
    <property type="entry name" value="COBW DOMAIN-CONTAINING PROTEIN"/>
    <property type="match status" value="1"/>
</dbReference>
<dbReference type="Pfam" id="PF07683">
    <property type="entry name" value="CobW_C"/>
    <property type="match status" value="1"/>
</dbReference>
<keyword evidence="10" id="KW-1185">Reference proteome</keyword>
<dbReference type="Gene3D" id="3.30.1220.10">
    <property type="entry name" value="CobW-like, C-terminal domain"/>
    <property type="match status" value="1"/>
</dbReference>
<evidence type="ECO:0000256" key="1">
    <source>
        <dbReference type="ARBA" id="ARBA00022741"/>
    </source>
</evidence>
<evidence type="ECO:0000256" key="3">
    <source>
        <dbReference type="ARBA" id="ARBA00023186"/>
    </source>
</evidence>
<evidence type="ECO:0000256" key="4">
    <source>
        <dbReference type="ARBA" id="ARBA00034320"/>
    </source>
</evidence>